<dbReference type="EMBL" id="VOEJ01000009">
    <property type="protein sequence ID" value="TWR25196.1"/>
    <property type="molecule type" value="Genomic_DNA"/>
</dbReference>
<dbReference type="Gene3D" id="3.40.50.2000">
    <property type="entry name" value="Glycogen Phosphorylase B"/>
    <property type="match status" value="1"/>
</dbReference>
<evidence type="ECO:0000313" key="1">
    <source>
        <dbReference type="EMBL" id="TWR25196.1"/>
    </source>
</evidence>
<keyword evidence="2" id="KW-1185">Reference proteome</keyword>
<comment type="caution">
    <text evidence="1">The sequence shown here is derived from an EMBL/GenBank/DDBJ whole genome shotgun (WGS) entry which is preliminary data.</text>
</comment>
<protein>
    <submittedName>
        <fullName evidence="1">Glycosyltransferase family 4 protein</fullName>
    </submittedName>
</protein>
<organism evidence="1 2">
    <name type="scientific">Mucilaginibacter pallidiroseus</name>
    <dbReference type="NCBI Taxonomy" id="2599295"/>
    <lineage>
        <taxon>Bacteria</taxon>
        <taxon>Pseudomonadati</taxon>
        <taxon>Bacteroidota</taxon>
        <taxon>Sphingobacteriia</taxon>
        <taxon>Sphingobacteriales</taxon>
        <taxon>Sphingobacteriaceae</taxon>
        <taxon>Mucilaginibacter</taxon>
    </lineage>
</organism>
<dbReference type="GO" id="GO:0016740">
    <property type="term" value="F:transferase activity"/>
    <property type="evidence" value="ECO:0007669"/>
    <property type="project" value="UniProtKB-KW"/>
</dbReference>
<keyword evidence="1" id="KW-0808">Transferase</keyword>
<evidence type="ECO:0000313" key="2">
    <source>
        <dbReference type="Proteomes" id="UP000320042"/>
    </source>
</evidence>
<dbReference type="Proteomes" id="UP000320042">
    <property type="component" value="Unassembled WGS sequence"/>
</dbReference>
<dbReference type="SUPFAM" id="SSF53756">
    <property type="entry name" value="UDP-Glycosyltransferase/glycogen phosphorylase"/>
    <property type="match status" value="1"/>
</dbReference>
<name>A0A563U0Q6_9SPHI</name>
<reference evidence="1 2" key="1">
    <citation type="submission" date="2019-07" db="EMBL/GenBank/DDBJ databases">
        <authorList>
            <person name="Kim J."/>
        </authorList>
    </citation>
    <scope>NUCLEOTIDE SEQUENCE [LARGE SCALE GENOMIC DNA]</scope>
    <source>
        <strain evidence="2">dk17</strain>
    </source>
</reference>
<sequence length="407" mass="45511">MKTVTFITTGQPTTNPRLIKEAELLDSLGYKVNVIYAFYQNWATKFDSEITGRSSVKYILCGGDPLNMKAIYWVSRVRQKLALKLYGIFRRSYIAENAISRTHAEALALAKKIKSDVYIAHNLGALPAAVIAAKANGAKVGYDAEDMHSAQFNSFANKGYLLNKYIEEKYFPLVDSFTAASPLIAANYQQVYPYLRPLIVNNVFPSREVPTRQPKSKTSPLKLFWFSQTIGGDRGLEEVIVAMGLMNKDIELHLLGSCTSNYRETLYSLAQANNLAADRIHIHEPMSPGKLLAFTAHFDIGLATETGITLNRDICLTNKIFTYLQCGLPIIASDTQAQQQFINTYPKSGMCYPKGNATALMAAVDTFESNRELLEQCSHYNYQLGQTTLNWDNESRAFLSAFNSHLK</sequence>
<accession>A0A563U0Q6</accession>
<proteinExistence type="predicted"/>
<dbReference type="AlphaFoldDB" id="A0A563U0Q6"/>
<dbReference type="RefSeq" id="WP_146383167.1">
    <property type="nucleotide sequence ID" value="NZ_VOEJ01000009.1"/>
</dbReference>
<gene>
    <name evidence="1" type="ORF">FPZ43_17135</name>
</gene>
<dbReference type="OrthoDB" id="1406894at2"/>